<evidence type="ECO:0000256" key="1">
    <source>
        <dbReference type="ARBA" id="ARBA00022679"/>
    </source>
</evidence>
<feature type="binding site" evidence="2">
    <location>
        <position position="134"/>
    </location>
    <ligand>
        <name>ATP</name>
        <dbReference type="ChEBI" id="CHEBI:30616"/>
    </ligand>
</feature>
<dbReference type="Proteomes" id="UP000647416">
    <property type="component" value="Unassembled WGS sequence"/>
</dbReference>
<dbReference type="InterPro" id="IPR014729">
    <property type="entry name" value="Rossmann-like_a/b/a_fold"/>
</dbReference>
<dbReference type="InterPro" id="IPR035107">
    <property type="entry name" value="tRNA_thiolation_TtcA_Ctu1"/>
</dbReference>
<evidence type="ECO:0000313" key="5">
    <source>
        <dbReference type="Proteomes" id="UP000647416"/>
    </source>
</evidence>
<dbReference type="AlphaFoldDB" id="A0A926ITR1"/>
<evidence type="ECO:0000313" key="4">
    <source>
        <dbReference type="EMBL" id="MBC8595963.1"/>
    </source>
</evidence>
<feature type="domain" description="tRNA(Ile)-lysidine/2-thiocytidine synthase N-terminal" evidence="3">
    <location>
        <begin position="23"/>
        <end position="189"/>
    </location>
</feature>
<proteinExistence type="predicted"/>
<feature type="binding site" evidence="2">
    <location>
        <position position="129"/>
    </location>
    <ligand>
        <name>ATP</name>
        <dbReference type="ChEBI" id="CHEBI:30616"/>
    </ligand>
</feature>
<dbReference type="CDD" id="cd24138">
    <property type="entry name" value="TtcA-like"/>
    <property type="match status" value="1"/>
</dbReference>
<gene>
    <name evidence="4" type="ORF">H8706_03645</name>
</gene>
<accession>A0A926ITR1</accession>
<dbReference type="GO" id="GO:0008033">
    <property type="term" value="P:tRNA processing"/>
    <property type="evidence" value="ECO:0007669"/>
    <property type="project" value="InterPro"/>
</dbReference>
<keyword evidence="5" id="KW-1185">Reference proteome</keyword>
<dbReference type="PIRSF" id="PIRSF004976">
    <property type="entry name" value="ATPase_YdaO"/>
    <property type="match status" value="1"/>
</dbReference>
<dbReference type="EMBL" id="JACRTE010000003">
    <property type="protein sequence ID" value="MBC8595963.1"/>
    <property type="molecule type" value="Genomic_DNA"/>
</dbReference>
<dbReference type="InterPro" id="IPR011063">
    <property type="entry name" value="TilS/TtcA_N"/>
</dbReference>
<keyword evidence="2" id="KW-0067">ATP-binding</keyword>
<feature type="binding site" evidence="2">
    <location>
        <position position="57"/>
    </location>
    <ligand>
        <name>ATP</name>
        <dbReference type="ChEBI" id="CHEBI:30616"/>
    </ligand>
</feature>
<dbReference type="Pfam" id="PF01171">
    <property type="entry name" value="ATP_bind_3"/>
    <property type="match status" value="1"/>
</dbReference>
<organism evidence="4 5">
    <name type="scientific">Qingrenia yutianensis</name>
    <dbReference type="NCBI Taxonomy" id="2763676"/>
    <lineage>
        <taxon>Bacteria</taxon>
        <taxon>Bacillati</taxon>
        <taxon>Bacillota</taxon>
        <taxon>Clostridia</taxon>
        <taxon>Eubacteriales</taxon>
        <taxon>Oscillospiraceae</taxon>
        <taxon>Qingrenia</taxon>
    </lineage>
</organism>
<feature type="binding site" evidence="2">
    <location>
        <position position="33"/>
    </location>
    <ligand>
        <name>ATP</name>
        <dbReference type="ChEBI" id="CHEBI:30616"/>
    </ligand>
</feature>
<comment type="caution">
    <text evidence="4">The sequence shown here is derived from an EMBL/GenBank/DDBJ whole genome shotgun (WGS) entry which is preliminary data.</text>
</comment>
<dbReference type="PANTHER" id="PTHR43686">
    <property type="entry name" value="SULFURTRANSFERASE-RELATED"/>
    <property type="match status" value="1"/>
</dbReference>
<name>A0A926ITR1_9FIRM</name>
<dbReference type="GO" id="GO:0005524">
    <property type="term" value="F:ATP binding"/>
    <property type="evidence" value="ECO:0007669"/>
    <property type="project" value="UniProtKB-KW"/>
</dbReference>
<dbReference type="Gene3D" id="3.40.50.620">
    <property type="entry name" value="HUPs"/>
    <property type="match status" value="1"/>
</dbReference>
<dbReference type="SUPFAM" id="SSF52402">
    <property type="entry name" value="Adenine nucleotide alpha hydrolases-like"/>
    <property type="match status" value="1"/>
</dbReference>
<evidence type="ECO:0000259" key="3">
    <source>
        <dbReference type="Pfam" id="PF01171"/>
    </source>
</evidence>
<dbReference type="GO" id="GO:0016740">
    <property type="term" value="F:transferase activity"/>
    <property type="evidence" value="ECO:0007669"/>
    <property type="project" value="UniProtKB-KW"/>
</dbReference>
<protein>
    <submittedName>
        <fullName evidence="4">tRNA 2-thiocytidine(32) synthetase TtcA</fullName>
    </submittedName>
</protein>
<keyword evidence="2" id="KW-0547">Nucleotide-binding</keyword>
<keyword evidence="1" id="KW-0808">Transferase</keyword>
<evidence type="ECO:0000256" key="2">
    <source>
        <dbReference type="PIRSR" id="PIRSR004976-51"/>
    </source>
</evidence>
<feature type="binding site" evidence="2">
    <location>
        <begin position="27"/>
        <end position="29"/>
    </location>
    <ligand>
        <name>ATP</name>
        <dbReference type="ChEBI" id="CHEBI:30616"/>
    </ligand>
</feature>
<dbReference type="RefSeq" id="WP_262431540.1">
    <property type="nucleotide sequence ID" value="NZ_JACRTE010000003.1"/>
</dbReference>
<reference evidence="4" key="1">
    <citation type="submission" date="2020-08" db="EMBL/GenBank/DDBJ databases">
        <title>Genome public.</title>
        <authorList>
            <person name="Liu C."/>
            <person name="Sun Q."/>
        </authorList>
    </citation>
    <scope>NUCLEOTIDE SEQUENCE</scope>
    <source>
        <strain evidence="4">NSJ-50</strain>
    </source>
</reference>
<sequence>MKKILSCARRAIEDYNMISDGDKIAVGVSGGKDSLILLNMFYHLKMFYPKKFDFMGITLDLGYSESDYSPVAEMCAQKGIEYKVVKTNIKQVVFDIRSESNPCSLCARLRSGAINSAAKENGCNKVALGHHNEDVIETFFLSLFYEGRINCFSPVTHLDRKDIYLIRPLIYTPESIIRGAAKRLNMPVCKNPCPADGYTKRQEMKEFVNEKDRLDHHFKDRIFNAIKTSGMEGWILPDKKQR</sequence>
<dbReference type="PANTHER" id="PTHR43686:SF1">
    <property type="entry name" value="AMINOTRAN_5 DOMAIN-CONTAINING PROTEIN"/>
    <property type="match status" value="1"/>
</dbReference>